<dbReference type="OrthoDB" id="5386682at2759"/>
<keyword evidence="3" id="KW-1185">Reference proteome</keyword>
<name>A0A9W9CXK1_9PEZI</name>
<reference evidence="2" key="1">
    <citation type="submission" date="2022-10" db="EMBL/GenBank/DDBJ databases">
        <title>Tapping the CABI collections for fungal endophytes: first genome assemblies for Collariella, Neodidymelliopsis, Ascochyta clinopodiicola, Didymella pomorum, Didymosphaeria variabile, Neocosmospora piperis and Neocucurbitaria cava.</title>
        <authorList>
            <person name="Hill R."/>
        </authorList>
    </citation>
    <scope>NUCLEOTIDE SEQUENCE</scope>
    <source>
        <strain evidence="2">IMI 355082</strain>
    </source>
</reference>
<dbReference type="InterPro" id="IPR052895">
    <property type="entry name" value="HetReg/Transcr_Mod"/>
</dbReference>
<dbReference type="Proteomes" id="UP001140453">
    <property type="component" value="Unassembled WGS sequence"/>
</dbReference>
<proteinExistence type="predicted"/>
<dbReference type="PANTHER" id="PTHR24148">
    <property type="entry name" value="ANKYRIN REPEAT DOMAIN-CONTAINING PROTEIN 39 HOMOLOG-RELATED"/>
    <property type="match status" value="1"/>
</dbReference>
<accession>A0A9W9CXK1</accession>
<sequence length="359" mass="40702">MARLTATERPGAVRYRKLTNPSQDVRLLEILPSRGLEDAMICRLVTVSLDKLEAEIYGLSSLLGDQNVTETIYIDGKAVDITVHQAEGLRSMRNLFSPNSKQQTRRSWPLPASQGFKSGFPQRLRHLLRIPKAGLYVWLDSLCVNSNDEGETAHLKDTMKKVYKKAKLVAGWLGPAIETTTAGLSVFTAIDEAMPRFWGDPGDRDLHPENYAPTHKCFEKLRPLWADGENGMVAFMLPHWVGGNDFMHRSYFQRQWILQELFMAKNPAFMIGEHIVPWKIILSMNRLFEEFKDNESSIFPSEYRAAIAELPLGTVYELLEEIMRRKSRLPSIPNSEDSRNAIFPYCGEEPDMLGGVGGK</sequence>
<evidence type="ECO:0000259" key="1">
    <source>
        <dbReference type="Pfam" id="PF06985"/>
    </source>
</evidence>
<comment type="caution">
    <text evidence="2">The sequence shown here is derived from an EMBL/GenBank/DDBJ whole genome shotgun (WGS) entry which is preliminary data.</text>
</comment>
<evidence type="ECO:0000313" key="2">
    <source>
        <dbReference type="EMBL" id="KAJ4391279.1"/>
    </source>
</evidence>
<organism evidence="2 3">
    <name type="scientific">Gnomoniopsis smithogilvyi</name>
    <dbReference type="NCBI Taxonomy" id="1191159"/>
    <lineage>
        <taxon>Eukaryota</taxon>
        <taxon>Fungi</taxon>
        <taxon>Dikarya</taxon>
        <taxon>Ascomycota</taxon>
        <taxon>Pezizomycotina</taxon>
        <taxon>Sordariomycetes</taxon>
        <taxon>Sordariomycetidae</taxon>
        <taxon>Diaporthales</taxon>
        <taxon>Gnomoniaceae</taxon>
        <taxon>Gnomoniopsis</taxon>
    </lineage>
</organism>
<gene>
    <name evidence="2" type="ORF">N0V93_004896</name>
</gene>
<dbReference type="PANTHER" id="PTHR24148:SF64">
    <property type="entry name" value="HETEROKARYON INCOMPATIBILITY DOMAIN-CONTAINING PROTEIN"/>
    <property type="match status" value="1"/>
</dbReference>
<dbReference type="AlphaFoldDB" id="A0A9W9CXK1"/>
<feature type="domain" description="Heterokaryon incompatibility" evidence="1">
    <location>
        <begin position="124"/>
        <end position="260"/>
    </location>
</feature>
<dbReference type="EMBL" id="JAPEVB010000003">
    <property type="protein sequence ID" value="KAJ4391279.1"/>
    <property type="molecule type" value="Genomic_DNA"/>
</dbReference>
<evidence type="ECO:0000313" key="3">
    <source>
        <dbReference type="Proteomes" id="UP001140453"/>
    </source>
</evidence>
<dbReference type="InterPro" id="IPR010730">
    <property type="entry name" value="HET"/>
</dbReference>
<dbReference type="Pfam" id="PF06985">
    <property type="entry name" value="HET"/>
    <property type="match status" value="1"/>
</dbReference>
<protein>
    <recommendedName>
        <fullName evidence="1">Heterokaryon incompatibility domain-containing protein</fullName>
    </recommendedName>
</protein>